<feature type="non-terminal residue" evidence="6">
    <location>
        <position position="40"/>
    </location>
</feature>
<reference evidence="6 7" key="1">
    <citation type="submission" date="2020-04" db="EMBL/GenBank/DDBJ databases">
        <authorList>
            <person name="Liu S."/>
        </authorList>
    </citation>
    <scope>NUCLEOTIDE SEQUENCE [LARGE SCALE GENOMIC DNA]</scope>
    <source>
        <strain evidence="6 7">CGMCC 1.15091</strain>
    </source>
</reference>
<keyword evidence="1" id="KW-0808">Transferase</keyword>
<dbReference type="Proteomes" id="UP000523795">
    <property type="component" value="Unassembled WGS sequence"/>
</dbReference>
<keyword evidence="7" id="KW-1185">Reference proteome</keyword>
<keyword evidence="3" id="KW-0418">Kinase</keyword>
<evidence type="ECO:0000256" key="1">
    <source>
        <dbReference type="ARBA" id="ARBA00022679"/>
    </source>
</evidence>
<proteinExistence type="predicted"/>
<comment type="caution">
    <text evidence="6">The sequence shown here is derived from an EMBL/GenBank/DDBJ whole genome shotgun (WGS) entry which is preliminary data.</text>
</comment>
<organism evidence="6 7">
    <name type="scientific">Arthrobacter deserti</name>
    <dbReference type="NCBI Taxonomy" id="1742687"/>
    <lineage>
        <taxon>Bacteria</taxon>
        <taxon>Bacillati</taxon>
        <taxon>Actinomycetota</taxon>
        <taxon>Actinomycetes</taxon>
        <taxon>Micrococcales</taxon>
        <taxon>Micrococcaceae</taxon>
        <taxon>Arthrobacter</taxon>
    </lineage>
</organism>
<keyword evidence="4" id="KW-0067">ATP-binding</keyword>
<evidence type="ECO:0000256" key="2">
    <source>
        <dbReference type="ARBA" id="ARBA00022741"/>
    </source>
</evidence>
<evidence type="ECO:0000256" key="4">
    <source>
        <dbReference type="ARBA" id="ARBA00022840"/>
    </source>
</evidence>
<sequence length="40" mass="4593">MTAATPPLPQLLLEWLPRQRWFPAKGQDVVLRRLGGIRLP</sequence>
<dbReference type="Pfam" id="PF18085">
    <property type="entry name" value="Mak_N_cap"/>
    <property type="match status" value="1"/>
</dbReference>
<feature type="domain" description="Maltokinase N-terminal cap" evidence="5">
    <location>
        <begin position="15"/>
        <end position="39"/>
    </location>
</feature>
<keyword evidence="2" id="KW-0547">Nucleotide-binding</keyword>
<gene>
    <name evidence="6" type="ORF">HER39_11785</name>
</gene>
<evidence type="ECO:0000313" key="7">
    <source>
        <dbReference type="Proteomes" id="UP000523795"/>
    </source>
</evidence>
<evidence type="ECO:0000313" key="6">
    <source>
        <dbReference type="EMBL" id="NKX51233.1"/>
    </source>
</evidence>
<accession>A0ABX1JPQ0</accession>
<name>A0ABX1JPQ0_9MICC</name>
<dbReference type="EMBL" id="JAAZSR010000193">
    <property type="protein sequence ID" value="NKX51233.1"/>
    <property type="molecule type" value="Genomic_DNA"/>
</dbReference>
<protein>
    <recommendedName>
        <fullName evidence="5">Maltokinase N-terminal cap domain-containing protein</fullName>
    </recommendedName>
</protein>
<evidence type="ECO:0000259" key="5">
    <source>
        <dbReference type="Pfam" id="PF18085"/>
    </source>
</evidence>
<evidence type="ECO:0000256" key="3">
    <source>
        <dbReference type="ARBA" id="ARBA00022777"/>
    </source>
</evidence>
<dbReference type="InterPro" id="IPR040999">
    <property type="entry name" value="Mak_N_cap"/>
</dbReference>